<dbReference type="InterPro" id="IPR025411">
    <property type="entry name" value="DUF4136"/>
</dbReference>
<evidence type="ECO:0000256" key="1">
    <source>
        <dbReference type="SAM" id="SignalP"/>
    </source>
</evidence>
<feature type="signal peptide" evidence="1">
    <location>
        <begin position="1"/>
        <end position="24"/>
    </location>
</feature>
<sequence>MSPVSRWLARGAVLVLVALLAACATGPSIRTEVDPQADFSRYRSFAFYSPLAMDREGYSSFSTQRVKDATRREMEARGYVYDEANPDLWVNINAYLQERTDVYSMPTVDYAYYYSYRARGYFAVPYWRDRTQVTRYTEGTLNVDIVDVAQNRLVWEGVSVGRVANTRSPDERAARLDQSIAEIFAQYPFRAGSAGPVY</sequence>
<dbReference type="Proteomes" id="UP001595892">
    <property type="component" value="Unassembled WGS sequence"/>
</dbReference>
<dbReference type="EMBL" id="JBHSGG010000002">
    <property type="protein sequence ID" value="MFC4726656.1"/>
    <property type="molecule type" value="Genomic_DNA"/>
</dbReference>
<protein>
    <submittedName>
        <fullName evidence="3">DUF4136 domain-containing protein</fullName>
    </submittedName>
</protein>
<gene>
    <name evidence="3" type="ORF">ACFO3Q_00495</name>
</gene>
<keyword evidence="1" id="KW-0732">Signal</keyword>
<proteinExistence type="predicted"/>
<dbReference type="PROSITE" id="PS51257">
    <property type="entry name" value="PROKAR_LIPOPROTEIN"/>
    <property type="match status" value="1"/>
</dbReference>
<accession>A0ABV9NHA9</accession>
<dbReference type="Pfam" id="PF13590">
    <property type="entry name" value="DUF4136"/>
    <property type="match status" value="1"/>
</dbReference>
<feature type="domain" description="DUF4136" evidence="2">
    <location>
        <begin position="30"/>
        <end position="188"/>
    </location>
</feature>
<comment type="caution">
    <text evidence="3">The sequence shown here is derived from an EMBL/GenBank/DDBJ whole genome shotgun (WGS) entry which is preliminary data.</text>
</comment>
<feature type="chain" id="PRO_5046871327" evidence="1">
    <location>
        <begin position="25"/>
        <end position="198"/>
    </location>
</feature>
<evidence type="ECO:0000313" key="3">
    <source>
        <dbReference type="EMBL" id="MFC4726656.1"/>
    </source>
</evidence>
<keyword evidence="4" id="KW-1185">Reference proteome</keyword>
<dbReference type="Gene3D" id="3.30.160.670">
    <property type="match status" value="1"/>
</dbReference>
<dbReference type="RefSeq" id="WP_377002561.1">
    <property type="nucleotide sequence ID" value="NZ_JBHSGG010000002.1"/>
</dbReference>
<evidence type="ECO:0000259" key="2">
    <source>
        <dbReference type="Pfam" id="PF13590"/>
    </source>
</evidence>
<name>A0ABV9NHA9_9GAMM</name>
<evidence type="ECO:0000313" key="4">
    <source>
        <dbReference type="Proteomes" id="UP001595892"/>
    </source>
</evidence>
<organism evidence="3 4">
    <name type="scientific">Coralloluteibacterium thermophilum</name>
    <dbReference type="NCBI Taxonomy" id="2707049"/>
    <lineage>
        <taxon>Bacteria</taxon>
        <taxon>Pseudomonadati</taxon>
        <taxon>Pseudomonadota</taxon>
        <taxon>Gammaproteobacteria</taxon>
        <taxon>Lysobacterales</taxon>
        <taxon>Lysobacteraceae</taxon>
        <taxon>Coralloluteibacterium</taxon>
    </lineage>
</organism>
<reference evidence="4" key="1">
    <citation type="journal article" date="2019" name="Int. J. Syst. Evol. Microbiol.">
        <title>The Global Catalogue of Microorganisms (GCM) 10K type strain sequencing project: providing services to taxonomists for standard genome sequencing and annotation.</title>
        <authorList>
            <consortium name="The Broad Institute Genomics Platform"/>
            <consortium name="The Broad Institute Genome Sequencing Center for Infectious Disease"/>
            <person name="Wu L."/>
            <person name="Ma J."/>
        </authorList>
    </citation>
    <scope>NUCLEOTIDE SEQUENCE [LARGE SCALE GENOMIC DNA]</scope>
    <source>
        <strain evidence="4">CGMCC 1.13574</strain>
    </source>
</reference>